<comment type="caution">
    <text evidence="1">The sequence shown here is derived from an EMBL/GenBank/DDBJ whole genome shotgun (WGS) entry which is preliminary data.</text>
</comment>
<evidence type="ECO:0000313" key="2">
    <source>
        <dbReference type="Proteomes" id="UP001230649"/>
    </source>
</evidence>
<organism evidence="1 2">
    <name type="scientific">Naganishia adeliensis</name>
    <dbReference type="NCBI Taxonomy" id="92952"/>
    <lineage>
        <taxon>Eukaryota</taxon>
        <taxon>Fungi</taxon>
        <taxon>Dikarya</taxon>
        <taxon>Basidiomycota</taxon>
        <taxon>Agaricomycotina</taxon>
        <taxon>Tremellomycetes</taxon>
        <taxon>Filobasidiales</taxon>
        <taxon>Filobasidiaceae</taxon>
        <taxon>Naganishia</taxon>
    </lineage>
</organism>
<gene>
    <name evidence="1" type="ORF">QFC20_001884</name>
</gene>
<dbReference type="EMBL" id="JASBWS010000012">
    <property type="protein sequence ID" value="KAJ9113533.1"/>
    <property type="molecule type" value="Genomic_DNA"/>
</dbReference>
<name>A0ACC2WPZ2_9TREE</name>
<evidence type="ECO:0000313" key="1">
    <source>
        <dbReference type="EMBL" id="KAJ9113533.1"/>
    </source>
</evidence>
<keyword evidence="2" id="KW-1185">Reference proteome</keyword>
<protein>
    <submittedName>
        <fullName evidence="1">Uncharacterized protein</fullName>
    </submittedName>
</protein>
<reference evidence="1" key="1">
    <citation type="submission" date="2023-04" db="EMBL/GenBank/DDBJ databases">
        <title>Draft Genome sequencing of Naganishia species isolated from polar environments using Oxford Nanopore Technology.</title>
        <authorList>
            <person name="Leo P."/>
            <person name="Venkateswaran K."/>
        </authorList>
    </citation>
    <scope>NUCLEOTIDE SEQUENCE</scope>
    <source>
        <strain evidence="1">MNA-CCFEE 5262</strain>
    </source>
</reference>
<proteinExistence type="predicted"/>
<accession>A0ACC2WPZ2</accession>
<sequence>MMSGTSRARTTKTSTSSIPVPSDVAMKRVVATSGAARVKTEYPAEGIKKVSSATTAVRARRAALGELQSNKENLASRSGNVKGDSKADAKKAIAAPSRPAHLTRRSTRQVSETAGGDAPVEDVKRPVLDRRATSTKNVTSHQDGGAATRPRATRTATTEKLATITTNIPKRAGLKRTHTATSVTETKTTRPPALSKNRLERDEQDDHDHEPSSKRQRTSSPGHLEDTDVEGNAAPKKLFSRRLAATKEHDEVLDEEPMIDPASELSETNGRDPRVVADMDADDAEDPTMVLEYQEDIFEYMRDLEYKLMPNHKYMDDQPNLKWEMRGILTDWLIEVHNKFRLLPETLFLAVNIADRFLSARVVSLSKLQLVGLTCLFIAAKYEEVICPSVQNFLYMADGGYTDEEIIAAEKYVLTTLNFDLSYPNPMHFLRRVSKAEGYDIQSRTVAKYLMEISLVDERFLNIEPSRLAASATWMARLVLGRDEWDATLTHYSGYEEKELLEAAQMYLDYILDQEYPQHDAFMKKYSARKYMKAAPYVRQWAESQWPWAKDDELEHDEIQVLVMERGPLKMYRGLRR</sequence>
<dbReference type="Proteomes" id="UP001230649">
    <property type="component" value="Unassembled WGS sequence"/>
</dbReference>